<protein>
    <submittedName>
        <fullName evidence="1">Uncharacterized protein</fullName>
    </submittedName>
</protein>
<reference evidence="1 2" key="1">
    <citation type="journal article" date="2024" name="Proc. Natl. Acad. Sci. U.S.A.">
        <title>The evolutionary genomics of adaptation to stress in wild rhizobium bacteria.</title>
        <authorList>
            <person name="Kehlet-Delgado H."/>
            <person name="Montoya A.P."/>
            <person name="Jensen K.T."/>
            <person name="Wendlandt C.E."/>
            <person name="Dexheimer C."/>
            <person name="Roberts M."/>
            <person name="Torres Martinez L."/>
            <person name="Friesen M.L."/>
            <person name="Griffitts J.S."/>
            <person name="Porter S.S."/>
        </authorList>
    </citation>
    <scope>NUCLEOTIDE SEQUENCE [LARGE SCALE GENOMIC DNA]</scope>
    <source>
        <strain evidence="1 2">M0641</strain>
    </source>
</reference>
<name>A0ABV1Z8E7_9HYPH</name>
<organism evidence="1 2">
    <name type="scientific">Mesorhizobium caraganae</name>
    <dbReference type="NCBI Taxonomy" id="483206"/>
    <lineage>
        <taxon>Bacteria</taxon>
        <taxon>Pseudomonadati</taxon>
        <taxon>Pseudomonadota</taxon>
        <taxon>Alphaproteobacteria</taxon>
        <taxon>Hyphomicrobiales</taxon>
        <taxon>Phyllobacteriaceae</taxon>
        <taxon>Mesorhizobium</taxon>
    </lineage>
</organism>
<comment type="caution">
    <text evidence="1">The sequence shown here is derived from an EMBL/GenBank/DDBJ whole genome shotgun (WGS) entry which is preliminary data.</text>
</comment>
<keyword evidence="2" id="KW-1185">Reference proteome</keyword>
<dbReference type="Proteomes" id="UP001433071">
    <property type="component" value="Unassembled WGS sequence"/>
</dbReference>
<evidence type="ECO:0000313" key="2">
    <source>
        <dbReference type="Proteomes" id="UP001433071"/>
    </source>
</evidence>
<sequence length="50" mass="5909">MEVIEACGEWFVREVEDGNEDSRSFELESYAPAFAEGQRLRLKLREFVRL</sequence>
<proteinExistence type="predicted"/>
<evidence type="ECO:0000313" key="1">
    <source>
        <dbReference type="EMBL" id="MER9408111.1"/>
    </source>
</evidence>
<dbReference type="RefSeq" id="WP_352562064.1">
    <property type="nucleotide sequence ID" value="NZ_JAMYQB010000034.1"/>
</dbReference>
<dbReference type="EMBL" id="JAMYQB010000034">
    <property type="protein sequence ID" value="MER9408111.1"/>
    <property type="molecule type" value="Genomic_DNA"/>
</dbReference>
<accession>A0ABV1Z8E7</accession>
<gene>
    <name evidence="1" type="ORF">NKI36_29310</name>
</gene>